<accession>A0A5C4L871</accession>
<dbReference type="InterPro" id="IPR032710">
    <property type="entry name" value="NTF2-like_dom_sf"/>
</dbReference>
<evidence type="ECO:0000313" key="1">
    <source>
        <dbReference type="EMBL" id="TNC08353.1"/>
    </source>
</evidence>
<dbReference type="OrthoDB" id="8420905at2"/>
<comment type="caution">
    <text evidence="1">The sequence shown here is derived from an EMBL/GenBank/DDBJ whole genome shotgun (WGS) entry which is preliminary data.</text>
</comment>
<dbReference type="SUPFAM" id="SSF54427">
    <property type="entry name" value="NTF2-like"/>
    <property type="match status" value="1"/>
</dbReference>
<dbReference type="AlphaFoldDB" id="A0A5C4L871"/>
<organism evidence="1 2">
    <name type="scientific">Methylobacterium terricola</name>
    <dbReference type="NCBI Taxonomy" id="2583531"/>
    <lineage>
        <taxon>Bacteria</taxon>
        <taxon>Pseudomonadati</taxon>
        <taxon>Pseudomonadota</taxon>
        <taxon>Alphaproteobacteria</taxon>
        <taxon>Hyphomicrobiales</taxon>
        <taxon>Methylobacteriaceae</taxon>
        <taxon>Methylobacterium</taxon>
    </lineage>
</organism>
<keyword evidence="2" id="KW-1185">Reference proteome</keyword>
<dbReference type="RefSeq" id="WP_139039448.1">
    <property type="nucleotide sequence ID" value="NZ_VDDA01000024.1"/>
</dbReference>
<evidence type="ECO:0000313" key="2">
    <source>
        <dbReference type="Proteomes" id="UP000305267"/>
    </source>
</evidence>
<name>A0A5C4L871_9HYPH</name>
<gene>
    <name evidence="1" type="ORF">FF100_29580</name>
</gene>
<reference evidence="1 2" key="1">
    <citation type="submission" date="2019-06" db="EMBL/GenBank/DDBJ databases">
        <title>Genome of Methylobacterium sp. 17Sr1-39.</title>
        <authorList>
            <person name="Seo T."/>
        </authorList>
    </citation>
    <scope>NUCLEOTIDE SEQUENCE [LARGE SCALE GENOMIC DNA]</scope>
    <source>
        <strain evidence="1 2">17Sr1-39</strain>
    </source>
</reference>
<dbReference type="Gene3D" id="3.10.450.50">
    <property type="match status" value="1"/>
</dbReference>
<sequence>MTAPPLPFPARAAAEIDALHRLLQAWFRAEGSDDPAPVLAHFDERFTMTTPAGGLLPFETFARAFPGLRGTRPGLVMTITDVVVRFTDTRSALVTYRERQTFGEVDNLRRSTALLLDRPDRATPVWMSLHETMEA</sequence>
<dbReference type="Proteomes" id="UP000305267">
    <property type="component" value="Unassembled WGS sequence"/>
</dbReference>
<proteinExistence type="predicted"/>
<protein>
    <submittedName>
        <fullName evidence="1">DUF4440 domain-containing protein</fullName>
    </submittedName>
</protein>
<dbReference type="EMBL" id="VDDA01000024">
    <property type="protein sequence ID" value="TNC08353.1"/>
    <property type="molecule type" value="Genomic_DNA"/>
</dbReference>